<dbReference type="Proteomes" id="UP000236333">
    <property type="component" value="Unassembled WGS sequence"/>
</dbReference>
<dbReference type="OrthoDB" id="540361at2759"/>
<accession>A0A2J7ZGA2</accession>
<keyword evidence="3" id="KW-1185">Reference proteome</keyword>
<dbReference type="EMBL" id="PGGS01003417">
    <property type="protein sequence ID" value="PNG99286.1"/>
    <property type="molecule type" value="Genomic_DNA"/>
</dbReference>
<dbReference type="AlphaFoldDB" id="A0A2J7ZGA2"/>
<feature type="domain" description="Peptidase M11 gametolysin" evidence="1">
    <location>
        <begin position="52"/>
        <end position="185"/>
    </location>
</feature>
<dbReference type="Pfam" id="PF05548">
    <property type="entry name" value="Peptidase_M11"/>
    <property type="match status" value="1"/>
</dbReference>
<feature type="non-terminal residue" evidence="2">
    <location>
        <position position="1"/>
    </location>
</feature>
<protein>
    <recommendedName>
        <fullName evidence="1">Peptidase M11 gametolysin domain-containing protein</fullName>
    </recommendedName>
</protein>
<reference evidence="2 3" key="1">
    <citation type="journal article" date="2017" name="Mol. Biol. Evol.">
        <title>The 4-celled Tetrabaena socialis nuclear genome reveals the essential components for genetic control of cell number at the origin of multicellularity in the volvocine lineage.</title>
        <authorList>
            <person name="Featherston J."/>
            <person name="Arakaki Y."/>
            <person name="Hanschen E.R."/>
            <person name="Ferris P.J."/>
            <person name="Michod R.E."/>
            <person name="Olson B.J.S.C."/>
            <person name="Nozaki H."/>
            <person name="Durand P.M."/>
        </authorList>
    </citation>
    <scope>NUCLEOTIDE SEQUENCE [LARGE SCALE GENOMIC DNA]</scope>
    <source>
        <strain evidence="2 3">NIES-571</strain>
    </source>
</reference>
<feature type="non-terminal residue" evidence="2">
    <location>
        <position position="197"/>
    </location>
</feature>
<gene>
    <name evidence="2" type="ORF">TSOC_014938</name>
</gene>
<dbReference type="InterPro" id="IPR008752">
    <property type="entry name" value="Peptidase_M11"/>
</dbReference>
<name>A0A2J7ZGA2_9CHLO</name>
<comment type="caution">
    <text evidence="2">The sequence shown here is derived from an EMBL/GenBank/DDBJ whole genome shotgun (WGS) entry which is preliminary data.</text>
</comment>
<organism evidence="2 3">
    <name type="scientific">Tetrabaena socialis</name>
    <dbReference type="NCBI Taxonomy" id="47790"/>
    <lineage>
        <taxon>Eukaryota</taxon>
        <taxon>Viridiplantae</taxon>
        <taxon>Chlorophyta</taxon>
        <taxon>core chlorophytes</taxon>
        <taxon>Chlorophyceae</taxon>
        <taxon>CS clade</taxon>
        <taxon>Chlamydomonadales</taxon>
        <taxon>Tetrabaenaceae</taxon>
        <taxon>Tetrabaena</taxon>
    </lineage>
</organism>
<evidence type="ECO:0000313" key="2">
    <source>
        <dbReference type="EMBL" id="PNG99286.1"/>
    </source>
</evidence>
<evidence type="ECO:0000259" key="1">
    <source>
        <dbReference type="Pfam" id="PF05548"/>
    </source>
</evidence>
<sequence length="197" mass="21935">RSNPNPTSAPYSKRSASWASTWQPGVLLNEAQPDPPRVVRDLPTLFILLDLCGKGGGTATTETSLSNMLFNGLTPMSDYIATCSYGKAQFDQSNSRVVTVKLPCNGTGHTTKMAWDSSSCSNDNLFNWMYEVEWYIDNVLKPTSWNHRRYRHHVIITPRNMTGWAGPACDWSGMGSIGMAQGTWSYAWVSGDSWQQK</sequence>
<evidence type="ECO:0000313" key="3">
    <source>
        <dbReference type="Proteomes" id="UP000236333"/>
    </source>
</evidence>
<proteinExistence type="predicted"/>